<dbReference type="RefSeq" id="WP_135813900.1">
    <property type="nucleotide sequence ID" value="NZ_RQEV01000012.1"/>
</dbReference>
<dbReference type="OrthoDB" id="317633at2"/>
<feature type="compositionally biased region" description="Basic and acidic residues" evidence="1">
    <location>
        <begin position="385"/>
        <end position="405"/>
    </location>
</feature>
<evidence type="ECO:0000313" key="2">
    <source>
        <dbReference type="EMBL" id="TGK17210.1"/>
    </source>
</evidence>
<accession>A0A4R9GM10</accession>
<organism evidence="2 3">
    <name type="scientific">Leptospira fluminis</name>
    <dbReference type="NCBI Taxonomy" id="2484979"/>
    <lineage>
        <taxon>Bacteria</taxon>
        <taxon>Pseudomonadati</taxon>
        <taxon>Spirochaetota</taxon>
        <taxon>Spirochaetia</taxon>
        <taxon>Leptospirales</taxon>
        <taxon>Leptospiraceae</taxon>
        <taxon>Leptospira</taxon>
    </lineage>
</organism>
<dbReference type="AlphaFoldDB" id="A0A4R9GM10"/>
<comment type="caution">
    <text evidence="2">The sequence shown here is derived from an EMBL/GenBank/DDBJ whole genome shotgun (WGS) entry which is preliminary data.</text>
</comment>
<name>A0A4R9GM10_9LEPT</name>
<reference evidence="2" key="1">
    <citation type="journal article" date="2019" name="PLoS Negl. Trop. Dis.">
        <title>Revisiting the worldwide diversity of Leptospira species in the environment.</title>
        <authorList>
            <person name="Vincent A.T."/>
            <person name="Schiettekatte O."/>
            <person name="Bourhy P."/>
            <person name="Veyrier F.J."/>
            <person name="Picardeau M."/>
        </authorList>
    </citation>
    <scope>NUCLEOTIDE SEQUENCE [LARGE SCALE GENOMIC DNA]</scope>
    <source>
        <strain evidence="2">SCS5</strain>
    </source>
</reference>
<evidence type="ECO:0000313" key="3">
    <source>
        <dbReference type="Proteomes" id="UP000297855"/>
    </source>
</evidence>
<feature type="region of interest" description="Disordered" evidence="1">
    <location>
        <begin position="383"/>
        <end position="405"/>
    </location>
</feature>
<keyword evidence="3" id="KW-1185">Reference proteome</keyword>
<evidence type="ECO:0000256" key="1">
    <source>
        <dbReference type="SAM" id="MobiDB-lite"/>
    </source>
</evidence>
<proteinExistence type="predicted"/>
<dbReference type="Proteomes" id="UP000297855">
    <property type="component" value="Unassembled WGS sequence"/>
</dbReference>
<dbReference type="EMBL" id="RQEV01000012">
    <property type="protein sequence ID" value="TGK17210.1"/>
    <property type="molecule type" value="Genomic_DNA"/>
</dbReference>
<protein>
    <submittedName>
        <fullName evidence="2">Uncharacterized protein</fullName>
    </submittedName>
</protein>
<gene>
    <name evidence="2" type="ORF">EHO61_12385</name>
</gene>
<sequence length="405" mass="47479">MKVDFIFPSPQDLPVRTDSEESNSFPPILAAMEWGKENGADSVSFLPIGTEGWSEISRWEEFPLRTEIVQAEKEVSDLLPPLVFRNRLLVWTRNREQEIAETFFLVSEQLRKFREQASELLELPISPFPKVSWTEESEGTSILLSDLWESRKGSLIRSKDFILPEAFLFASSVRRERIPEIRWTELEDKTTVLVGDFISRRSIGKYGHVIQALFSSEIPEENPNVRAYRPREIFSVPFQLLLSAAISAEAWERLVSYCLEERPHKEDIAERLKTWTEKQPETELDSGIRSLFEERTVLLVDKFTGRNDRRLPAFLEKEYRKTEEIRKRKKETRLREIEEELLPRQLLLVEAQSRFEVSQNDQKTWDEFGNKCRQKLESLLSEQRNLSKESDSSNGRKAEDWNHLV</sequence>